<dbReference type="EMBL" id="JBBNPS010000004">
    <property type="protein sequence ID" value="MEQ3353174.1"/>
    <property type="molecule type" value="Genomic_DNA"/>
</dbReference>
<dbReference type="CDD" id="cd00383">
    <property type="entry name" value="trans_reg_C"/>
    <property type="match status" value="1"/>
</dbReference>
<dbReference type="SMART" id="SM00448">
    <property type="entry name" value="REC"/>
    <property type="match status" value="1"/>
</dbReference>
<name>A0ABV1J4R0_9FIRM</name>
<keyword evidence="1" id="KW-0805">Transcription regulation</keyword>
<dbReference type="Proteomes" id="UP001481872">
    <property type="component" value="Unassembled WGS sequence"/>
</dbReference>
<keyword evidence="3" id="KW-0804">Transcription</keyword>
<gene>
    <name evidence="8" type="ORF">AAA081_02505</name>
</gene>
<dbReference type="SMART" id="SM00862">
    <property type="entry name" value="Trans_reg_C"/>
    <property type="match status" value="1"/>
</dbReference>
<evidence type="ECO:0000259" key="6">
    <source>
        <dbReference type="PROSITE" id="PS50110"/>
    </source>
</evidence>
<dbReference type="PANTHER" id="PTHR48111">
    <property type="entry name" value="REGULATOR OF RPOS"/>
    <property type="match status" value="1"/>
</dbReference>
<keyword evidence="4" id="KW-0597">Phosphoprotein</keyword>
<evidence type="ECO:0000256" key="2">
    <source>
        <dbReference type="ARBA" id="ARBA00023125"/>
    </source>
</evidence>
<evidence type="ECO:0000256" key="5">
    <source>
        <dbReference type="PROSITE-ProRule" id="PRU01091"/>
    </source>
</evidence>
<dbReference type="Gene3D" id="3.40.50.2300">
    <property type="match status" value="1"/>
</dbReference>
<dbReference type="InterPro" id="IPR001789">
    <property type="entry name" value="Sig_transdc_resp-reg_receiver"/>
</dbReference>
<dbReference type="Pfam" id="PF00486">
    <property type="entry name" value="Trans_reg_C"/>
    <property type="match status" value="1"/>
</dbReference>
<accession>A0ABV1J4R0</accession>
<evidence type="ECO:0000313" key="8">
    <source>
        <dbReference type="EMBL" id="MEQ3353174.1"/>
    </source>
</evidence>
<dbReference type="Gene3D" id="1.10.10.10">
    <property type="entry name" value="Winged helix-like DNA-binding domain superfamily/Winged helix DNA-binding domain"/>
    <property type="match status" value="1"/>
</dbReference>
<comment type="caution">
    <text evidence="8">The sequence shown here is derived from an EMBL/GenBank/DDBJ whole genome shotgun (WGS) entry which is preliminary data.</text>
</comment>
<dbReference type="InterPro" id="IPR036388">
    <property type="entry name" value="WH-like_DNA-bd_sf"/>
</dbReference>
<evidence type="ECO:0000256" key="3">
    <source>
        <dbReference type="ARBA" id="ARBA00023163"/>
    </source>
</evidence>
<feature type="modified residue" description="4-aspartylphosphate" evidence="4">
    <location>
        <position position="52"/>
    </location>
</feature>
<dbReference type="SUPFAM" id="SSF52172">
    <property type="entry name" value="CheY-like"/>
    <property type="match status" value="1"/>
</dbReference>
<dbReference type="InterPro" id="IPR039420">
    <property type="entry name" value="WalR-like"/>
</dbReference>
<evidence type="ECO:0000313" key="9">
    <source>
        <dbReference type="Proteomes" id="UP001481872"/>
    </source>
</evidence>
<dbReference type="RefSeq" id="WP_349053567.1">
    <property type="nucleotide sequence ID" value="NZ_JBBNPS010000004.1"/>
</dbReference>
<organism evidence="8 9">
    <name type="scientific">Aedoeadaptatus acetigenes</name>
    <dbReference type="NCBI Taxonomy" id="2981723"/>
    <lineage>
        <taxon>Bacteria</taxon>
        <taxon>Bacillati</taxon>
        <taxon>Bacillota</taxon>
        <taxon>Tissierellia</taxon>
        <taxon>Tissierellales</taxon>
        <taxon>Peptoniphilaceae</taxon>
        <taxon>Aedoeadaptatus</taxon>
    </lineage>
</organism>
<feature type="domain" description="OmpR/PhoB-type" evidence="7">
    <location>
        <begin position="131"/>
        <end position="230"/>
    </location>
</feature>
<dbReference type="CDD" id="cd17574">
    <property type="entry name" value="REC_OmpR"/>
    <property type="match status" value="1"/>
</dbReference>
<dbReference type="InterPro" id="IPR001867">
    <property type="entry name" value="OmpR/PhoB-type_DNA-bd"/>
</dbReference>
<proteinExistence type="predicted"/>
<dbReference type="PANTHER" id="PTHR48111:SF54">
    <property type="entry name" value="STAGE 0 SPORULATION PROTEIN A HOMOLOG"/>
    <property type="match status" value="1"/>
</dbReference>
<evidence type="ECO:0000259" key="7">
    <source>
        <dbReference type="PROSITE" id="PS51755"/>
    </source>
</evidence>
<dbReference type="PROSITE" id="PS51755">
    <property type="entry name" value="OMPR_PHOB"/>
    <property type="match status" value="1"/>
</dbReference>
<keyword evidence="2 5" id="KW-0238">DNA-binding</keyword>
<dbReference type="PROSITE" id="PS50110">
    <property type="entry name" value="RESPONSE_REGULATORY"/>
    <property type="match status" value="1"/>
</dbReference>
<dbReference type="InterPro" id="IPR011006">
    <property type="entry name" value="CheY-like_superfamily"/>
</dbReference>
<reference evidence="8 9" key="1">
    <citation type="submission" date="2024-04" db="EMBL/GenBank/DDBJ databases">
        <title>Human intestinal bacterial collection.</title>
        <authorList>
            <person name="Pauvert C."/>
            <person name="Hitch T.C.A."/>
            <person name="Clavel T."/>
        </authorList>
    </citation>
    <scope>NUCLEOTIDE SEQUENCE [LARGE SCALE GENOMIC DNA]</scope>
    <source>
        <strain evidence="8 9">CLA-SR-H026</strain>
    </source>
</reference>
<evidence type="ECO:0000256" key="4">
    <source>
        <dbReference type="PROSITE-ProRule" id="PRU00169"/>
    </source>
</evidence>
<protein>
    <submittedName>
        <fullName evidence="8">Response regulator transcription factor</fullName>
    </submittedName>
</protein>
<keyword evidence="9" id="KW-1185">Reference proteome</keyword>
<feature type="DNA-binding region" description="OmpR/PhoB-type" evidence="5">
    <location>
        <begin position="131"/>
        <end position="230"/>
    </location>
</feature>
<dbReference type="Pfam" id="PF00072">
    <property type="entry name" value="Response_reg"/>
    <property type="match status" value="1"/>
</dbReference>
<dbReference type="Gene3D" id="6.10.250.690">
    <property type="match status" value="1"/>
</dbReference>
<sequence>MTKILLVEDEVSIRKFIKINLEREGFDVFEAGSGEEGLEIAEREKPAIVLLDIMLPGIDGFEVCDRLRKSFPHLGIIMLTAKAEDYDKIMGLQSGTDDYLTKPFNPTELTLRIKSLERRLGGEDRSEKKGERFLESGIFKVDVFGHKFYKNGKEIELTPTEHEIVKFFITHANRALSRDEILNAVWGEEFLGDSKIVDVNIRRLRSKVEEDAAHPVYIETVWGVGYRWKNTANDA</sequence>
<evidence type="ECO:0000256" key="1">
    <source>
        <dbReference type="ARBA" id="ARBA00023015"/>
    </source>
</evidence>
<feature type="domain" description="Response regulatory" evidence="6">
    <location>
        <begin position="3"/>
        <end position="117"/>
    </location>
</feature>